<dbReference type="Pfam" id="PF13365">
    <property type="entry name" value="Trypsin_2"/>
    <property type="match status" value="1"/>
</dbReference>
<organism evidence="3 4">
    <name type="scientific">Pseudonocardia acidicola</name>
    <dbReference type="NCBI Taxonomy" id="2724939"/>
    <lineage>
        <taxon>Bacteria</taxon>
        <taxon>Bacillati</taxon>
        <taxon>Actinomycetota</taxon>
        <taxon>Actinomycetes</taxon>
        <taxon>Pseudonocardiales</taxon>
        <taxon>Pseudonocardiaceae</taxon>
        <taxon>Pseudonocardia</taxon>
    </lineage>
</organism>
<dbReference type="Gene3D" id="2.40.10.10">
    <property type="entry name" value="Trypsin-like serine proteases"/>
    <property type="match status" value="2"/>
</dbReference>
<keyword evidence="4" id="KW-1185">Reference proteome</keyword>
<gene>
    <name evidence="3" type="ORF">HF526_25910</name>
</gene>
<dbReference type="SUPFAM" id="SSF50494">
    <property type="entry name" value="Trypsin-like serine proteases"/>
    <property type="match status" value="1"/>
</dbReference>
<dbReference type="Proteomes" id="UP000820669">
    <property type="component" value="Unassembled WGS sequence"/>
</dbReference>
<dbReference type="InterPro" id="IPR018114">
    <property type="entry name" value="TRYPSIN_HIS"/>
</dbReference>
<proteinExistence type="predicted"/>
<evidence type="ECO:0000313" key="3">
    <source>
        <dbReference type="EMBL" id="NMI00715.1"/>
    </source>
</evidence>
<dbReference type="InterPro" id="IPR009003">
    <property type="entry name" value="Peptidase_S1_PA"/>
</dbReference>
<evidence type="ECO:0000256" key="2">
    <source>
        <dbReference type="SAM" id="MobiDB-lite"/>
    </source>
</evidence>
<keyword evidence="1" id="KW-0732">Signal</keyword>
<dbReference type="RefSeq" id="WP_169384182.1">
    <property type="nucleotide sequence ID" value="NZ_JAAXLA010000063.1"/>
</dbReference>
<feature type="region of interest" description="Disordered" evidence="2">
    <location>
        <begin position="33"/>
        <end position="73"/>
    </location>
</feature>
<dbReference type="InterPro" id="IPR050966">
    <property type="entry name" value="Glutamyl_endopeptidase"/>
</dbReference>
<dbReference type="EMBL" id="JAAXLA010000063">
    <property type="protein sequence ID" value="NMI00715.1"/>
    <property type="molecule type" value="Genomic_DNA"/>
</dbReference>
<dbReference type="PROSITE" id="PS00134">
    <property type="entry name" value="TRYPSIN_HIS"/>
    <property type="match status" value="1"/>
</dbReference>
<dbReference type="InterPro" id="IPR043504">
    <property type="entry name" value="Peptidase_S1_PA_chymotrypsin"/>
</dbReference>
<evidence type="ECO:0000256" key="1">
    <source>
        <dbReference type="ARBA" id="ARBA00022729"/>
    </source>
</evidence>
<accession>A0ABX1SKB6</accession>
<evidence type="ECO:0000313" key="4">
    <source>
        <dbReference type="Proteomes" id="UP000820669"/>
    </source>
</evidence>
<dbReference type="PANTHER" id="PTHR15462">
    <property type="entry name" value="SERINE PROTEASE"/>
    <property type="match status" value="1"/>
</dbReference>
<protein>
    <submittedName>
        <fullName evidence="3">Trypsin-like serine protease</fullName>
    </submittedName>
</protein>
<feature type="compositionally biased region" description="Low complexity" evidence="2">
    <location>
        <begin position="33"/>
        <end position="64"/>
    </location>
</feature>
<comment type="caution">
    <text evidence="3">The sequence shown here is derived from an EMBL/GenBank/DDBJ whole genome shotgun (WGS) entry which is preliminary data.</text>
</comment>
<reference evidence="3 4" key="1">
    <citation type="submission" date="2020-04" db="EMBL/GenBank/DDBJ databases">
        <authorList>
            <person name="Klaysubun C."/>
            <person name="Duangmal K."/>
            <person name="Lipun K."/>
        </authorList>
    </citation>
    <scope>NUCLEOTIDE SEQUENCE [LARGE SCALE GENOMIC DNA]</scope>
    <source>
        <strain evidence="3 4">K10HN5</strain>
    </source>
</reference>
<sequence length="272" mass="27495">MRRPGRGVGAAAAIGCALALTWTVWPQAMPHLTTAGRPAGTPAGGAPTSGPAAPPTSGAPAKPASLDDAAGALFDGTPDKLGDHFCSGAVIDSPSGNLVITAAHCVQAGDGSPVRTGMQFVPGYHDGIAPYGVWTVTSGVVDPRWADGADPDRDVAFLTVQRAGGGSVEALTGGYKLVTDPGFVADVHAIGYPDTSDAPVIRTGTTSRWSPTQLELDAPGLYDGTSGGPWVRNGDEVVGVTGGYEQGGLTPDVSYAAYLDGDVRALLQRTES</sequence>
<name>A0ABX1SKB6_9PSEU</name>